<dbReference type="InParanoid" id="A0A1D6EE46"/>
<sequence length="168" mass="18874">MGLVWNLIELISIVRFGPNWNENGPGLKFSFTLRPRTNPCVVTSGSKPGSTRPTRRRLHATGATAALTRPARRRRTAPTTTLPAAFSPHTITTTLEQARNHVCCCRTGQNCWSWKRSSWITSWAGKSERPGYTKSWPGTVTTLELILRCRTGPKETFSVPLQLLHRYL</sequence>
<evidence type="ECO:0000313" key="1">
    <source>
        <dbReference type="EMBL" id="ONM18501.1"/>
    </source>
</evidence>
<protein>
    <submittedName>
        <fullName evidence="1">Uncharacterized protein</fullName>
    </submittedName>
</protein>
<proteinExistence type="predicted"/>
<organism evidence="1">
    <name type="scientific">Zea mays</name>
    <name type="common">Maize</name>
    <dbReference type="NCBI Taxonomy" id="4577"/>
    <lineage>
        <taxon>Eukaryota</taxon>
        <taxon>Viridiplantae</taxon>
        <taxon>Streptophyta</taxon>
        <taxon>Embryophyta</taxon>
        <taxon>Tracheophyta</taxon>
        <taxon>Spermatophyta</taxon>
        <taxon>Magnoliopsida</taxon>
        <taxon>Liliopsida</taxon>
        <taxon>Poales</taxon>
        <taxon>Poaceae</taxon>
        <taxon>PACMAD clade</taxon>
        <taxon>Panicoideae</taxon>
        <taxon>Andropogonodae</taxon>
        <taxon>Andropogoneae</taxon>
        <taxon>Tripsacinae</taxon>
        <taxon>Zea</taxon>
    </lineage>
</organism>
<name>A0A1D6EE46_MAIZE</name>
<gene>
    <name evidence="1" type="ORF">ZEAMMB73_Zm00001d004135</name>
</gene>
<reference evidence="1" key="1">
    <citation type="submission" date="2015-12" db="EMBL/GenBank/DDBJ databases">
        <title>Update maize B73 reference genome by single molecule sequencing technologies.</title>
        <authorList>
            <consortium name="Maize Genome Sequencing Project"/>
            <person name="Ware D."/>
        </authorList>
    </citation>
    <scope>NUCLEOTIDE SEQUENCE [LARGE SCALE GENOMIC DNA]</scope>
    <source>
        <tissue evidence="1">Seedling</tissue>
    </source>
</reference>
<accession>A0A1D6EE46</accession>
<dbReference type="EMBL" id="CM007648">
    <property type="protein sequence ID" value="ONM18501.1"/>
    <property type="molecule type" value="Genomic_DNA"/>
</dbReference>
<dbReference type="AlphaFoldDB" id="A0A1D6EE46"/>